<gene>
    <name evidence="1" type="ORF">D806_005230</name>
</gene>
<dbReference type="Proteomes" id="UP000011200">
    <property type="component" value="Chromosome"/>
</dbReference>
<organism evidence="1 2">
    <name type="scientific">Mycolicibacterium smegmatis (strain MKD8)</name>
    <name type="common">Mycobacterium smegmatis</name>
    <dbReference type="NCBI Taxonomy" id="1214915"/>
    <lineage>
        <taxon>Bacteria</taxon>
        <taxon>Bacillati</taxon>
        <taxon>Actinomycetota</taxon>
        <taxon>Actinomycetes</taxon>
        <taxon>Mycobacteriales</taxon>
        <taxon>Mycobacteriaceae</taxon>
        <taxon>Mycolicibacterium</taxon>
    </lineage>
</organism>
<protein>
    <submittedName>
        <fullName evidence="1">Uncharacterized protein</fullName>
    </submittedName>
</protein>
<dbReference type="EMBL" id="CP027541">
    <property type="protein sequence ID" value="AWT51516.1"/>
    <property type="molecule type" value="Genomic_DNA"/>
</dbReference>
<accession>A0A2U9PIF5</accession>
<name>A0A2U9PIF5_MYCSE</name>
<dbReference type="RefSeq" id="WP_036452403.1">
    <property type="nucleotide sequence ID" value="NZ_CP027541.1"/>
</dbReference>
<reference evidence="1 2" key="1">
    <citation type="journal article" date="2013" name="Genome Announc.">
        <title>Draft genome sequence of MKD8, a conjugal recipient Mycobacterium smegmatis strain.</title>
        <authorList>
            <person name="Gray T.A."/>
            <person name="Palumbo M.J."/>
            <person name="Derbyshire K.M."/>
        </authorList>
    </citation>
    <scope>NUCLEOTIDE SEQUENCE [LARGE SCALE GENOMIC DNA]</scope>
    <source>
        <strain evidence="1 2">MKD8</strain>
    </source>
</reference>
<evidence type="ECO:0000313" key="1">
    <source>
        <dbReference type="EMBL" id="AWT51516.1"/>
    </source>
</evidence>
<sequence>MNRDLRFDQPSLDAQPPDDDQFTWELIEFVVSWAPYGGAGREETFPRFGLGCHELQVRFHDTVSRLVLNHDIVLSPRKRELLQRAIATVGLHDTAYPGTTTAPSDP</sequence>
<evidence type="ECO:0000313" key="2">
    <source>
        <dbReference type="Proteomes" id="UP000011200"/>
    </source>
</evidence>
<proteinExistence type="predicted"/>
<dbReference type="AlphaFoldDB" id="A0A2U9PIF5"/>
<reference evidence="2" key="2">
    <citation type="submission" date="2018-03" db="EMBL/GenBank/DDBJ databases">
        <authorList>
            <person name="Derbyshire K."/>
            <person name="Gray T.A."/>
            <person name="Champion M."/>
        </authorList>
    </citation>
    <scope>NUCLEOTIDE SEQUENCE [LARGE SCALE GENOMIC DNA]</scope>
    <source>
        <strain evidence="2">MKD8</strain>
    </source>
</reference>